<dbReference type="Gene3D" id="2.40.100.20">
    <property type="match status" value="1"/>
</dbReference>
<evidence type="ECO:0000259" key="1">
    <source>
        <dbReference type="Pfam" id="PF18050"/>
    </source>
</evidence>
<gene>
    <name evidence="2" type="ORF">SAMN05216197_101189</name>
</gene>
<dbReference type="Pfam" id="PF18050">
    <property type="entry name" value="Cyclophil_like2"/>
    <property type="match status" value="1"/>
</dbReference>
<evidence type="ECO:0000313" key="2">
    <source>
        <dbReference type="EMBL" id="SES66983.1"/>
    </source>
</evidence>
<name>A0A1H9YET0_9PSED</name>
<dbReference type="SUPFAM" id="SSF50891">
    <property type="entry name" value="Cyclophilin-like"/>
    <property type="match status" value="1"/>
</dbReference>
<dbReference type="InterPro" id="IPR029000">
    <property type="entry name" value="Cyclophilin-like_dom_sf"/>
</dbReference>
<dbReference type="EMBL" id="FOHW01000001">
    <property type="protein sequence ID" value="SES66983.1"/>
    <property type="molecule type" value="Genomic_DNA"/>
</dbReference>
<protein>
    <recommendedName>
        <fullName evidence="1">Cyclophilin-like domain-containing protein</fullName>
    </recommendedName>
</protein>
<dbReference type="AlphaFoldDB" id="A0A1H9YET0"/>
<dbReference type="InterPro" id="IPR041183">
    <property type="entry name" value="Cyclophilin-like"/>
</dbReference>
<dbReference type="RefSeq" id="WP_158273345.1">
    <property type="nucleotide sequence ID" value="NZ_FOHW01000001.1"/>
</dbReference>
<sequence>MRDHKFGLLTHAHAGGTRGLTRAFGLLFGLAAVSEANASPLSSARAAPESSSITAQQAASRIWMTVRDTRFEITLANTQAARDFAALLPLSLDMPDLNNNEKHAELPKALTTNVTRPGTIHSGDLMLYGSQTLVAFYVTFPSSYSYTRLGRVDDPAALARLVGSDDVRISFSKQ</sequence>
<accession>A0A1H9YET0</accession>
<dbReference type="Proteomes" id="UP000182332">
    <property type="component" value="Unassembled WGS sequence"/>
</dbReference>
<organism evidence="2 3">
    <name type="scientific">Pseudomonas graminis</name>
    <dbReference type="NCBI Taxonomy" id="158627"/>
    <lineage>
        <taxon>Bacteria</taxon>
        <taxon>Pseudomonadati</taxon>
        <taxon>Pseudomonadota</taxon>
        <taxon>Gammaproteobacteria</taxon>
        <taxon>Pseudomonadales</taxon>
        <taxon>Pseudomonadaceae</taxon>
        <taxon>Pseudomonas</taxon>
    </lineage>
</organism>
<proteinExistence type="predicted"/>
<evidence type="ECO:0000313" key="3">
    <source>
        <dbReference type="Proteomes" id="UP000182332"/>
    </source>
</evidence>
<feature type="domain" description="Cyclophilin-like" evidence="1">
    <location>
        <begin position="64"/>
        <end position="171"/>
    </location>
</feature>
<reference evidence="2 3" key="1">
    <citation type="submission" date="2016-10" db="EMBL/GenBank/DDBJ databases">
        <authorList>
            <person name="de Groot N.N."/>
        </authorList>
    </citation>
    <scope>NUCLEOTIDE SEQUENCE [LARGE SCALE GENOMIC DNA]</scope>
    <source>
        <strain evidence="2 3">DSM 11363</strain>
    </source>
</reference>